<dbReference type="EMBL" id="CP029289">
    <property type="protein sequence ID" value="AWR93692.1"/>
    <property type="molecule type" value="Genomic_DNA"/>
</dbReference>
<proteinExistence type="predicted"/>
<protein>
    <submittedName>
        <fullName evidence="1">Uncharacterized protein</fullName>
    </submittedName>
</protein>
<reference evidence="1 2" key="1">
    <citation type="submission" date="2018-05" db="EMBL/GenBank/DDBJ databases">
        <title>Complete Genome Sequences of Extremely Thermoacidophilic, Metal-Mobilizing Type-Strain Members of the Archaeal Family Sulfolobaceae: Acidianus brierleyi DSM-1651T, Acidianus sulfidivorans DSM-18786T, Metallosphaera hakonensis DSM-7519T, and Metallosphaera prunae DSM-10039T.</title>
        <authorList>
            <person name="Counts J.A."/>
            <person name="Kelly R.M."/>
        </authorList>
    </citation>
    <scope>NUCLEOTIDE SEQUENCE [LARGE SCALE GENOMIC DNA]</scope>
    <source>
        <strain evidence="1 2">DSM 1651</strain>
    </source>
</reference>
<dbReference type="OrthoDB" id="42872at2157"/>
<sequence>MENEIEINYDNVWNFLLNNKEVYVIRASNIQPGKYLCKHNNNTVECFIDKVIDANPMIMRQYVDKSGFSSLQEWMRSAAKVHMSHVKGGPFRKMMSLMDKKYILHVILVSSD</sequence>
<dbReference type="AlphaFoldDB" id="A0A2U9ICE7"/>
<dbReference type="RefSeq" id="WP_110269576.1">
    <property type="nucleotide sequence ID" value="NZ_CP029289.2"/>
</dbReference>
<accession>A0A2U9ICE7</accession>
<evidence type="ECO:0000313" key="2">
    <source>
        <dbReference type="Proteomes" id="UP000248044"/>
    </source>
</evidence>
<dbReference type="GeneID" id="36831039"/>
<name>A0A2U9ICE7_9CREN</name>
<dbReference type="KEGG" id="abri:DFR85_02745"/>
<gene>
    <name evidence="1" type="ORF">DFR85_02745</name>
</gene>
<keyword evidence="2" id="KW-1185">Reference proteome</keyword>
<dbReference type="Proteomes" id="UP000248044">
    <property type="component" value="Chromosome"/>
</dbReference>
<organism evidence="1 2">
    <name type="scientific">Acidianus brierleyi</name>
    <dbReference type="NCBI Taxonomy" id="41673"/>
    <lineage>
        <taxon>Archaea</taxon>
        <taxon>Thermoproteota</taxon>
        <taxon>Thermoprotei</taxon>
        <taxon>Sulfolobales</taxon>
        <taxon>Sulfolobaceae</taxon>
        <taxon>Acidianus</taxon>
    </lineage>
</organism>
<evidence type="ECO:0000313" key="1">
    <source>
        <dbReference type="EMBL" id="AWR93692.1"/>
    </source>
</evidence>